<dbReference type="Gene3D" id="1.10.10.10">
    <property type="entry name" value="Winged helix-like DNA-binding domain superfamily/Winged helix DNA-binding domain"/>
    <property type="match status" value="1"/>
</dbReference>
<evidence type="ECO:0000256" key="1">
    <source>
        <dbReference type="SAM" id="MobiDB-lite"/>
    </source>
</evidence>
<dbReference type="Gene3D" id="3.60.15.10">
    <property type="entry name" value="Ribonuclease Z/Hydroxyacylglutathione hydrolase-like"/>
    <property type="match status" value="2"/>
</dbReference>
<dbReference type="Proteomes" id="UP001178507">
    <property type="component" value="Unassembled WGS sequence"/>
</dbReference>
<dbReference type="Pfam" id="PF00753">
    <property type="entry name" value="Lactamase_B"/>
    <property type="match status" value="1"/>
</dbReference>
<comment type="caution">
    <text evidence="3">The sequence shown here is derived from an EMBL/GenBank/DDBJ whole genome shotgun (WGS) entry which is preliminary data.</text>
</comment>
<dbReference type="SUPFAM" id="SSF56281">
    <property type="entry name" value="Metallo-hydrolase/oxidoreductase"/>
    <property type="match status" value="1"/>
</dbReference>
<dbReference type="AlphaFoldDB" id="A0AA36HR26"/>
<organism evidence="3 4">
    <name type="scientific">Effrenium voratum</name>
    <dbReference type="NCBI Taxonomy" id="2562239"/>
    <lineage>
        <taxon>Eukaryota</taxon>
        <taxon>Sar</taxon>
        <taxon>Alveolata</taxon>
        <taxon>Dinophyceae</taxon>
        <taxon>Suessiales</taxon>
        <taxon>Symbiodiniaceae</taxon>
        <taxon>Effrenium</taxon>
    </lineage>
</organism>
<evidence type="ECO:0000313" key="4">
    <source>
        <dbReference type="Proteomes" id="UP001178507"/>
    </source>
</evidence>
<sequence>MMAWGCSCCVPFDDFEDFGAPGGPSAALRPEACASPPQGSWPARPSRPEKSRRNVVAAGLSRFTEGELKPQPDWEQLTERVVCVLAQNPSTFTLNGTNCYLVGTGRRRLLVDAGEKYRGGKAFMDILDKCLKELGVEGLDGIVITHMHHDHYGNVGRLQSKYGPVPVYSRDIDRETFPLLAEIRRRGQLQYFVGLDGRPLLNPSDAEPPALPKDLDVSWARNKVKNFHGKTTGEKLHRFFFLLWHHQDLLDRLRSYEYPWNPLASGDRIVTEGATLVAMHMPGHSEDHMSFLLEEEHSLFSGDHVLGWGTTFILEMKDYMDSLRKMLHMQPVSLFPGHGHFIEDGVATLQRYIDHRQRREEQAWQALVRRTEPVTVEELVHELYPNTSKERLWMAKGNVEVLLRKFVQDGAAAAFEGREATDAPLVRLRGLPTGYVERNLPEDYLWVARRAAPKL</sequence>
<reference evidence="3" key="1">
    <citation type="submission" date="2023-08" db="EMBL/GenBank/DDBJ databases">
        <authorList>
            <person name="Chen Y."/>
            <person name="Shah S."/>
            <person name="Dougan E. K."/>
            <person name="Thang M."/>
            <person name="Chan C."/>
        </authorList>
    </citation>
    <scope>NUCLEOTIDE SEQUENCE</scope>
</reference>
<keyword evidence="4" id="KW-1185">Reference proteome</keyword>
<evidence type="ECO:0000259" key="2">
    <source>
        <dbReference type="SMART" id="SM00849"/>
    </source>
</evidence>
<proteinExistence type="predicted"/>
<feature type="region of interest" description="Disordered" evidence="1">
    <location>
        <begin position="20"/>
        <end position="52"/>
    </location>
</feature>
<dbReference type="InterPro" id="IPR050662">
    <property type="entry name" value="Sec-metab_biosynth-thioest"/>
</dbReference>
<accession>A0AA36HR26</accession>
<gene>
    <name evidence="3" type="ORF">EVOR1521_LOCUS3506</name>
</gene>
<dbReference type="EMBL" id="CAUJNA010000216">
    <property type="protein sequence ID" value="CAJ1373775.1"/>
    <property type="molecule type" value="Genomic_DNA"/>
</dbReference>
<dbReference type="InterPro" id="IPR036388">
    <property type="entry name" value="WH-like_DNA-bd_sf"/>
</dbReference>
<dbReference type="SMART" id="SM00849">
    <property type="entry name" value="Lactamase_B"/>
    <property type="match status" value="1"/>
</dbReference>
<protein>
    <recommendedName>
        <fullName evidence="2">Metallo-beta-lactamase domain-containing protein</fullName>
    </recommendedName>
</protein>
<feature type="domain" description="Metallo-beta-lactamase" evidence="2">
    <location>
        <begin position="96"/>
        <end position="338"/>
    </location>
</feature>
<dbReference type="PANTHER" id="PTHR23131:SF0">
    <property type="entry name" value="ENDORIBONUCLEASE LACTB2"/>
    <property type="match status" value="1"/>
</dbReference>
<dbReference type="PANTHER" id="PTHR23131">
    <property type="entry name" value="ENDORIBONUCLEASE LACTB2"/>
    <property type="match status" value="1"/>
</dbReference>
<dbReference type="InterPro" id="IPR036866">
    <property type="entry name" value="RibonucZ/Hydroxyglut_hydro"/>
</dbReference>
<dbReference type="InterPro" id="IPR001279">
    <property type="entry name" value="Metallo-B-lactamas"/>
</dbReference>
<evidence type="ECO:0000313" key="3">
    <source>
        <dbReference type="EMBL" id="CAJ1373775.1"/>
    </source>
</evidence>
<name>A0AA36HR26_9DINO</name>